<dbReference type="EMBL" id="MRZV01000429">
    <property type="protein sequence ID" value="PIK50220.1"/>
    <property type="molecule type" value="Genomic_DNA"/>
</dbReference>
<dbReference type="AlphaFoldDB" id="A0A2G8KQK6"/>
<reference evidence="1 2" key="1">
    <citation type="journal article" date="2017" name="PLoS Biol.">
        <title>The sea cucumber genome provides insights into morphological evolution and visceral regeneration.</title>
        <authorList>
            <person name="Zhang X."/>
            <person name="Sun L."/>
            <person name="Yuan J."/>
            <person name="Sun Y."/>
            <person name="Gao Y."/>
            <person name="Zhang L."/>
            <person name="Li S."/>
            <person name="Dai H."/>
            <person name="Hamel J.F."/>
            <person name="Liu C."/>
            <person name="Yu Y."/>
            <person name="Liu S."/>
            <person name="Lin W."/>
            <person name="Guo K."/>
            <person name="Jin S."/>
            <person name="Xu P."/>
            <person name="Storey K.B."/>
            <person name="Huan P."/>
            <person name="Zhang T."/>
            <person name="Zhou Y."/>
            <person name="Zhang J."/>
            <person name="Lin C."/>
            <person name="Li X."/>
            <person name="Xing L."/>
            <person name="Huo D."/>
            <person name="Sun M."/>
            <person name="Wang L."/>
            <person name="Mercier A."/>
            <person name="Li F."/>
            <person name="Yang H."/>
            <person name="Xiang J."/>
        </authorList>
    </citation>
    <scope>NUCLEOTIDE SEQUENCE [LARGE SCALE GENOMIC DNA]</scope>
    <source>
        <strain evidence="1">Shaxun</strain>
        <tissue evidence="1">Muscle</tissue>
    </source>
</reference>
<gene>
    <name evidence="1" type="ORF">BSL78_12926</name>
</gene>
<protein>
    <recommendedName>
        <fullName evidence="3">MULE transposase domain-containing protein</fullName>
    </recommendedName>
</protein>
<accession>A0A2G8KQK6</accession>
<keyword evidence="2" id="KW-1185">Reference proteome</keyword>
<evidence type="ECO:0000313" key="1">
    <source>
        <dbReference type="EMBL" id="PIK50220.1"/>
    </source>
</evidence>
<comment type="caution">
    <text evidence="1">The sequence shown here is derived from an EMBL/GenBank/DDBJ whole genome shotgun (WGS) entry which is preliminary data.</text>
</comment>
<proteinExistence type="predicted"/>
<evidence type="ECO:0008006" key="3">
    <source>
        <dbReference type="Google" id="ProtNLM"/>
    </source>
</evidence>
<dbReference type="OrthoDB" id="9976404at2759"/>
<name>A0A2G8KQK6_STIJA</name>
<dbReference type="Proteomes" id="UP000230750">
    <property type="component" value="Unassembled WGS sequence"/>
</dbReference>
<dbReference type="STRING" id="307972.A0A2G8KQK6"/>
<sequence>MVGNVLEQSFRKDPRNTCLIDFELVLITTNETEFRQAVISGCYFDFCQSLWRRVQQLDLAGRYRRSRRLRKQSGSSCHRLPATCPCQAQFRELATNNSTQRLVAGYPAMQQFIQYLENNYISDNGNFPAQLWNVFHRDNDTRTNNHVEGFHQRWNNIIGRAHPSLWLFLRKMKDEQHLLEITVASAGRGEAPPHRRRKWCTLQQRITRLRDEYLNGKRTLQR</sequence>
<evidence type="ECO:0000313" key="2">
    <source>
        <dbReference type="Proteomes" id="UP000230750"/>
    </source>
</evidence>
<organism evidence="1 2">
    <name type="scientific">Stichopus japonicus</name>
    <name type="common">Sea cucumber</name>
    <dbReference type="NCBI Taxonomy" id="307972"/>
    <lineage>
        <taxon>Eukaryota</taxon>
        <taxon>Metazoa</taxon>
        <taxon>Echinodermata</taxon>
        <taxon>Eleutherozoa</taxon>
        <taxon>Echinozoa</taxon>
        <taxon>Holothuroidea</taxon>
        <taxon>Aspidochirotacea</taxon>
        <taxon>Aspidochirotida</taxon>
        <taxon>Stichopodidae</taxon>
        <taxon>Apostichopus</taxon>
    </lineage>
</organism>